<keyword evidence="1" id="KW-0812">Transmembrane</keyword>
<reference evidence="2" key="1">
    <citation type="submission" date="2020-01" db="EMBL/GenBank/DDBJ databases">
        <title>Development of genomics and gene disruption for Polysphondylium violaceum indicates a role for the polyketide synthase stlB in stalk morphogenesis.</title>
        <authorList>
            <person name="Narita B."/>
            <person name="Kawabe Y."/>
            <person name="Kin K."/>
            <person name="Saito T."/>
            <person name="Gibbs R."/>
            <person name="Kuspa A."/>
            <person name="Muzny D."/>
            <person name="Queller D."/>
            <person name="Richards S."/>
            <person name="Strassman J."/>
            <person name="Sucgang R."/>
            <person name="Worley K."/>
            <person name="Schaap P."/>
        </authorList>
    </citation>
    <scope>NUCLEOTIDE SEQUENCE</scope>
    <source>
        <strain evidence="2">QSvi11</strain>
    </source>
</reference>
<dbReference type="EMBL" id="AJWJ01000767">
    <property type="protein sequence ID" value="KAF2069032.1"/>
    <property type="molecule type" value="Genomic_DNA"/>
</dbReference>
<keyword evidence="1" id="KW-0472">Membrane</keyword>
<feature type="non-terminal residue" evidence="2">
    <location>
        <position position="1"/>
    </location>
</feature>
<keyword evidence="3" id="KW-1185">Reference proteome</keyword>
<evidence type="ECO:0000256" key="1">
    <source>
        <dbReference type="SAM" id="Phobius"/>
    </source>
</evidence>
<dbReference type="Proteomes" id="UP000695562">
    <property type="component" value="Unassembled WGS sequence"/>
</dbReference>
<organism evidence="2 3">
    <name type="scientific">Polysphondylium violaceum</name>
    <dbReference type="NCBI Taxonomy" id="133409"/>
    <lineage>
        <taxon>Eukaryota</taxon>
        <taxon>Amoebozoa</taxon>
        <taxon>Evosea</taxon>
        <taxon>Eumycetozoa</taxon>
        <taxon>Dictyostelia</taxon>
        <taxon>Dictyosteliales</taxon>
        <taxon>Dictyosteliaceae</taxon>
        <taxon>Polysphondylium</taxon>
    </lineage>
</organism>
<dbReference type="AlphaFoldDB" id="A0A8J4V0C3"/>
<sequence>SEEIIKNLDSTQNGTEVNLINYNQLGSKGGFDQIKFSTFDPKTPTVDKPADSCIAQPVVKDRTFSVLITNNNNCGENIGSKKKLSGGAIAGIVIGCVVATALCVGFFHYRERIRLNFKLSKKKLTQTFKLKKVRP</sequence>
<dbReference type="PANTHER" id="PTHR35035:SF1">
    <property type="entry name" value="TRANSMEMBRANE PROTEIN"/>
    <property type="match status" value="1"/>
</dbReference>
<feature type="transmembrane region" description="Helical" evidence="1">
    <location>
        <begin position="88"/>
        <end position="109"/>
    </location>
</feature>
<evidence type="ECO:0000313" key="3">
    <source>
        <dbReference type="Proteomes" id="UP000695562"/>
    </source>
</evidence>
<protein>
    <submittedName>
        <fullName evidence="2">Uncharacterized protein</fullName>
    </submittedName>
</protein>
<evidence type="ECO:0000313" key="2">
    <source>
        <dbReference type="EMBL" id="KAF2069032.1"/>
    </source>
</evidence>
<dbReference type="PANTHER" id="PTHR35035">
    <property type="entry name" value="DISCOIDIN-INDUCING COMPLEX SUBUNIT B"/>
    <property type="match status" value="1"/>
</dbReference>
<name>A0A8J4V0C3_9MYCE</name>
<gene>
    <name evidence="2" type="ORF">CYY_009653</name>
</gene>
<proteinExistence type="predicted"/>
<keyword evidence="1" id="KW-1133">Transmembrane helix</keyword>
<dbReference type="InterPro" id="IPR053370">
    <property type="entry name" value="QS_Complex_Regulator"/>
</dbReference>
<comment type="caution">
    <text evidence="2">The sequence shown here is derived from an EMBL/GenBank/DDBJ whole genome shotgun (WGS) entry which is preliminary data.</text>
</comment>
<accession>A0A8J4V0C3</accession>